<dbReference type="GO" id="GO:1902936">
    <property type="term" value="F:phosphatidylinositol bisphosphate binding"/>
    <property type="evidence" value="ECO:0007669"/>
    <property type="project" value="TreeGrafter"/>
</dbReference>
<dbReference type="GO" id="GO:0016020">
    <property type="term" value="C:membrane"/>
    <property type="evidence" value="ECO:0007669"/>
    <property type="project" value="TreeGrafter"/>
</dbReference>
<dbReference type="InParanoid" id="A0A067QR96"/>
<dbReference type="Gene3D" id="3.40.525.10">
    <property type="entry name" value="CRAL-TRIO lipid binding domain"/>
    <property type="match status" value="1"/>
</dbReference>
<gene>
    <name evidence="1" type="ORF">L798_14070</name>
</gene>
<dbReference type="InterPro" id="IPR036273">
    <property type="entry name" value="CRAL/TRIO_N_dom_sf"/>
</dbReference>
<reference evidence="1 2" key="1">
    <citation type="journal article" date="2014" name="Nat. Commun.">
        <title>Molecular traces of alternative social organization in a termite genome.</title>
        <authorList>
            <person name="Terrapon N."/>
            <person name="Li C."/>
            <person name="Robertson H.M."/>
            <person name="Ji L."/>
            <person name="Meng X."/>
            <person name="Booth W."/>
            <person name="Chen Z."/>
            <person name="Childers C.P."/>
            <person name="Glastad K.M."/>
            <person name="Gokhale K."/>
            <person name="Gowin J."/>
            <person name="Gronenberg W."/>
            <person name="Hermansen R.A."/>
            <person name="Hu H."/>
            <person name="Hunt B.G."/>
            <person name="Huylmans A.K."/>
            <person name="Khalil S.M."/>
            <person name="Mitchell R.D."/>
            <person name="Munoz-Torres M.C."/>
            <person name="Mustard J.A."/>
            <person name="Pan H."/>
            <person name="Reese J.T."/>
            <person name="Scharf M.E."/>
            <person name="Sun F."/>
            <person name="Vogel H."/>
            <person name="Xiao J."/>
            <person name="Yang W."/>
            <person name="Yang Z."/>
            <person name="Yang Z."/>
            <person name="Zhou J."/>
            <person name="Zhu J."/>
            <person name="Brent C.S."/>
            <person name="Elsik C.G."/>
            <person name="Goodisman M.A."/>
            <person name="Liberles D.A."/>
            <person name="Roe R.M."/>
            <person name="Vargo E.L."/>
            <person name="Vilcinskas A."/>
            <person name="Wang J."/>
            <person name="Bornberg-Bauer E."/>
            <person name="Korb J."/>
            <person name="Zhang G."/>
            <person name="Liebig J."/>
        </authorList>
    </citation>
    <scope>NUCLEOTIDE SEQUENCE [LARGE SCALE GENOMIC DNA]</scope>
    <source>
        <tissue evidence="1">Whole organism</tissue>
    </source>
</reference>
<dbReference type="EMBL" id="KK853054">
    <property type="protein sequence ID" value="KDR11997.1"/>
    <property type="molecule type" value="Genomic_DNA"/>
</dbReference>
<accession>A0A067QR96</accession>
<dbReference type="PANTHER" id="PTHR10174">
    <property type="entry name" value="ALPHA-TOCOPHEROL TRANSFER PROTEIN-RELATED"/>
    <property type="match status" value="1"/>
</dbReference>
<proteinExistence type="predicted"/>
<keyword evidence="2" id="KW-1185">Reference proteome</keyword>
<dbReference type="Proteomes" id="UP000027135">
    <property type="component" value="Unassembled WGS sequence"/>
</dbReference>
<sequence length="100" mass="11929">MTLRQPNPEMQAFIRKKLNENVNTTQENVQHIKDWLAKQPHLPNFDDDQRITTFLRGCKFSLEKTKRKLDMFFTMRAAVPDFFNDRDVARPALKDILDFM</sequence>
<name>A0A067QR96_ZOONE</name>
<dbReference type="OMA" id="DEYIYLF"/>
<evidence type="ECO:0008006" key="3">
    <source>
        <dbReference type="Google" id="ProtNLM"/>
    </source>
</evidence>
<dbReference type="PANTHER" id="PTHR10174:SF230">
    <property type="entry name" value="ALPHA-TOCOPHEROL TRANSFER PROTEIN-LIKE"/>
    <property type="match status" value="1"/>
</dbReference>
<dbReference type="eggNOG" id="KOG1471">
    <property type="taxonomic scope" value="Eukaryota"/>
</dbReference>
<evidence type="ECO:0000313" key="2">
    <source>
        <dbReference type="Proteomes" id="UP000027135"/>
    </source>
</evidence>
<dbReference type="AlphaFoldDB" id="A0A067QR96"/>
<organism evidence="1 2">
    <name type="scientific">Zootermopsis nevadensis</name>
    <name type="common">Dampwood termite</name>
    <dbReference type="NCBI Taxonomy" id="136037"/>
    <lineage>
        <taxon>Eukaryota</taxon>
        <taxon>Metazoa</taxon>
        <taxon>Ecdysozoa</taxon>
        <taxon>Arthropoda</taxon>
        <taxon>Hexapoda</taxon>
        <taxon>Insecta</taxon>
        <taxon>Pterygota</taxon>
        <taxon>Neoptera</taxon>
        <taxon>Polyneoptera</taxon>
        <taxon>Dictyoptera</taxon>
        <taxon>Blattodea</taxon>
        <taxon>Blattoidea</taxon>
        <taxon>Termitoidae</taxon>
        <taxon>Termopsidae</taxon>
        <taxon>Zootermopsis</taxon>
    </lineage>
</organism>
<protein>
    <recommendedName>
        <fullName evidence="3">CRAL/TRIO N-terminal domain-containing protein</fullName>
    </recommendedName>
</protein>
<dbReference type="InterPro" id="IPR036865">
    <property type="entry name" value="CRAL-TRIO_dom_sf"/>
</dbReference>
<evidence type="ECO:0000313" key="1">
    <source>
        <dbReference type="EMBL" id="KDR11997.1"/>
    </source>
</evidence>
<dbReference type="SUPFAM" id="SSF46938">
    <property type="entry name" value="CRAL/TRIO N-terminal domain"/>
    <property type="match status" value="1"/>
</dbReference>